<gene>
    <name evidence="1" type="ORF">VK70_09280</name>
</gene>
<dbReference type="Proteomes" id="UP000034189">
    <property type="component" value="Chromosome"/>
</dbReference>
<reference evidence="1 2" key="2">
    <citation type="journal article" date="2016" name="Genome Announc.">
        <title>Genome Sequence of a Gram-Positive Diazotroph, Paenibacillus durus Type Strain ATCC 35681.</title>
        <authorList>
            <person name="Halim M.A."/>
            <person name="Rahman A.Y."/>
            <person name="Sim K.S."/>
            <person name="Yam H.C."/>
            <person name="Rahim A.A."/>
            <person name="Ghazali A.H."/>
            <person name="Najimudin N."/>
        </authorList>
    </citation>
    <scope>NUCLEOTIDE SEQUENCE [LARGE SCALE GENOMIC DNA]</scope>
    <source>
        <strain evidence="1 2">ATCC 35681</strain>
    </source>
</reference>
<accession>A0A0F7CIL6</accession>
<dbReference type="EMBL" id="CP011114">
    <property type="protein sequence ID" value="AKG34740.1"/>
    <property type="molecule type" value="Genomic_DNA"/>
</dbReference>
<organism evidence="1 2">
    <name type="scientific">Paenibacillus durus ATCC 35681</name>
    <dbReference type="NCBI Taxonomy" id="1333534"/>
    <lineage>
        <taxon>Bacteria</taxon>
        <taxon>Bacillati</taxon>
        <taxon>Bacillota</taxon>
        <taxon>Bacilli</taxon>
        <taxon>Bacillales</taxon>
        <taxon>Paenibacillaceae</taxon>
        <taxon>Paenibacillus</taxon>
    </lineage>
</organism>
<reference evidence="1 2" key="1">
    <citation type="submission" date="2015-03" db="EMBL/GenBank/DDBJ databases">
        <authorList>
            <person name="Abdul Halim M."/>
        </authorList>
    </citation>
    <scope>NUCLEOTIDE SEQUENCE [LARGE SCALE GENOMIC DNA]</scope>
    <source>
        <strain evidence="1 2">ATCC 35681</strain>
    </source>
</reference>
<proteinExistence type="predicted"/>
<protein>
    <submittedName>
        <fullName evidence="1">Uncharacterized protein</fullName>
    </submittedName>
</protein>
<name>A0A0F7CIL6_PAEDU</name>
<dbReference type="PATRIC" id="fig|1333534.5.peg.2033"/>
<evidence type="ECO:0000313" key="1">
    <source>
        <dbReference type="EMBL" id="AKG34740.1"/>
    </source>
</evidence>
<dbReference type="AlphaFoldDB" id="A0A0F7CIL6"/>
<sequence>MIQGIEAVLTELEAERRKTCISVGMLYIAILSRPKDVQFQVFCIFPASIRVAPPIYLNPT</sequence>
<evidence type="ECO:0000313" key="2">
    <source>
        <dbReference type="Proteomes" id="UP000034189"/>
    </source>
</evidence>
<dbReference type="HOGENOM" id="CLU_2937225_0_0_9"/>